<sequence>MKGYGKYLSNAKEVCKLIRYHWAIENNLHYFFSRIRTSDIWILGRFDN</sequence>
<proteinExistence type="predicted"/>
<dbReference type="EMBL" id="AWUW01000130">
    <property type="protein sequence ID" value="ERJ64527.1"/>
    <property type="molecule type" value="Genomic_DNA"/>
</dbReference>
<dbReference type="Proteomes" id="UP000016630">
    <property type="component" value="Unassembled WGS sequence"/>
</dbReference>
<dbReference type="HOGENOM" id="CLU_3294091_0_0_10"/>
<evidence type="ECO:0000313" key="2">
    <source>
        <dbReference type="Proteomes" id="UP000016630"/>
    </source>
</evidence>
<organism evidence="1 2">
    <name type="scientific">Porphyromonas gingivalis F0570</name>
    <dbReference type="NCBI Taxonomy" id="1227271"/>
    <lineage>
        <taxon>Bacteria</taxon>
        <taxon>Pseudomonadati</taxon>
        <taxon>Bacteroidota</taxon>
        <taxon>Bacteroidia</taxon>
        <taxon>Bacteroidales</taxon>
        <taxon>Porphyromonadaceae</taxon>
        <taxon>Porphyromonas</taxon>
    </lineage>
</organism>
<accession>A0A0E2M3N6</accession>
<reference evidence="1 2" key="1">
    <citation type="submission" date="2013-06" db="EMBL/GenBank/DDBJ databases">
        <authorList>
            <person name="Weinstock G."/>
            <person name="Sodergren E."/>
            <person name="Lobos E.A."/>
            <person name="Fulton L."/>
            <person name="Fulton R."/>
            <person name="Courtney L."/>
            <person name="Fronick C."/>
            <person name="O'Laughlin M."/>
            <person name="Godfrey J."/>
            <person name="Wilson R.M."/>
            <person name="Miner T."/>
            <person name="Farmer C."/>
            <person name="Delehaunty K."/>
            <person name="Cordes M."/>
            <person name="Minx P."/>
            <person name="Tomlinson C."/>
            <person name="Chen J."/>
            <person name="Wollam A."/>
            <person name="Pepin K.H."/>
            <person name="Bhonagiri V."/>
            <person name="Zhang X."/>
            <person name="Warren W."/>
            <person name="Mitreva M."/>
            <person name="Mardis E.R."/>
            <person name="Wilson R.K."/>
        </authorList>
    </citation>
    <scope>NUCLEOTIDE SEQUENCE [LARGE SCALE GENOMIC DNA]</scope>
    <source>
        <strain evidence="1 2">F0570</strain>
    </source>
</reference>
<dbReference type="AlphaFoldDB" id="A0A0E2M3N6"/>
<protein>
    <submittedName>
        <fullName evidence="1">Uncharacterized protein</fullName>
    </submittedName>
</protein>
<evidence type="ECO:0000313" key="1">
    <source>
        <dbReference type="EMBL" id="ERJ64527.1"/>
    </source>
</evidence>
<gene>
    <name evidence="1" type="ORF">HMPREF1555_01783</name>
</gene>
<comment type="caution">
    <text evidence="1">The sequence shown here is derived from an EMBL/GenBank/DDBJ whole genome shotgun (WGS) entry which is preliminary data.</text>
</comment>
<name>A0A0E2M3N6_PORGN</name>